<keyword evidence="1" id="KW-0059">Arsenical resistance</keyword>
<comment type="caution">
    <text evidence="3">The sequence shown here is derived from an EMBL/GenBank/DDBJ whole genome shotgun (WGS) entry which is preliminary data.</text>
</comment>
<dbReference type="GO" id="GO:0046685">
    <property type="term" value="P:response to arsenic-containing substance"/>
    <property type="evidence" value="ECO:0007669"/>
    <property type="project" value="UniProtKB-KW"/>
</dbReference>
<name>A0A9X3IN89_9HYPH</name>
<dbReference type="PANTHER" id="PTHR43428:SF1">
    <property type="entry name" value="ARSENATE REDUCTASE"/>
    <property type="match status" value="1"/>
</dbReference>
<dbReference type="CDD" id="cd16345">
    <property type="entry name" value="LMWP_ArsC"/>
    <property type="match status" value="1"/>
</dbReference>
<dbReference type="Gene3D" id="3.40.50.2300">
    <property type="match status" value="1"/>
</dbReference>
<dbReference type="AlphaFoldDB" id="A0A9X3IN89"/>
<organism evidence="3 4">
    <name type="scientific">Kaistia nematophila</name>
    <dbReference type="NCBI Taxonomy" id="2994654"/>
    <lineage>
        <taxon>Bacteria</taxon>
        <taxon>Pseudomonadati</taxon>
        <taxon>Pseudomonadota</taxon>
        <taxon>Alphaproteobacteria</taxon>
        <taxon>Hyphomicrobiales</taxon>
        <taxon>Kaistiaceae</taxon>
        <taxon>Kaistia</taxon>
    </lineage>
</organism>
<dbReference type="RefSeq" id="WP_266340687.1">
    <property type="nucleotide sequence ID" value="NZ_JAPKNK010000011.1"/>
</dbReference>
<reference evidence="3" key="1">
    <citation type="submission" date="2022-11" db="EMBL/GenBank/DDBJ databases">
        <title>Biodiversity and phylogenetic relationships of bacteria.</title>
        <authorList>
            <person name="Machado R.A.R."/>
            <person name="Bhat A."/>
            <person name="Loulou A."/>
            <person name="Kallel S."/>
        </authorList>
    </citation>
    <scope>NUCLEOTIDE SEQUENCE</scope>
    <source>
        <strain evidence="3">K-TC2</strain>
    </source>
</reference>
<evidence type="ECO:0000313" key="3">
    <source>
        <dbReference type="EMBL" id="MCX5571727.1"/>
    </source>
</evidence>
<dbReference type="InterPro" id="IPR023485">
    <property type="entry name" value="Ptyr_pPase"/>
</dbReference>
<evidence type="ECO:0000256" key="1">
    <source>
        <dbReference type="ARBA" id="ARBA00022849"/>
    </source>
</evidence>
<sequence length="159" mass="17782">MAAADAPGVFEPRDARPPTSVLFMCGMNAIRSPMAAAIAAQLFPRLYVASAGVRKGEVDPFVAVVMEESGLDLTRHRPHTIEELEDTNFDLVVTLSPQAHHRALELTRTMAVTVEYWPMPDPTLVDGTREQRLDAYRDVRDQLRRRIKDRFGWAPLPSG</sequence>
<dbReference type="InterPro" id="IPR036196">
    <property type="entry name" value="Ptyr_pPase_sf"/>
</dbReference>
<dbReference type="SUPFAM" id="SSF52788">
    <property type="entry name" value="Phosphotyrosine protein phosphatases I"/>
    <property type="match status" value="1"/>
</dbReference>
<evidence type="ECO:0000313" key="4">
    <source>
        <dbReference type="Proteomes" id="UP001144805"/>
    </source>
</evidence>
<accession>A0A9X3IN89</accession>
<feature type="domain" description="Phosphotyrosine protein phosphatase I" evidence="2">
    <location>
        <begin position="19"/>
        <end position="153"/>
    </location>
</feature>
<dbReference type="SMART" id="SM00226">
    <property type="entry name" value="LMWPc"/>
    <property type="match status" value="1"/>
</dbReference>
<dbReference type="Proteomes" id="UP001144805">
    <property type="component" value="Unassembled WGS sequence"/>
</dbReference>
<evidence type="ECO:0000259" key="2">
    <source>
        <dbReference type="SMART" id="SM00226"/>
    </source>
</evidence>
<dbReference type="Pfam" id="PF01451">
    <property type="entry name" value="LMWPc"/>
    <property type="match status" value="1"/>
</dbReference>
<dbReference type="EMBL" id="JAPKNK010000011">
    <property type="protein sequence ID" value="MCX5571727.1"/>
    <property type="molecule type" value="Genomic_DNA"/>
</dbReference>
<proteinExistence type="predicted"/>
<keyword evidence="4" id="KW-1185">Reference proteome</keyword>
<protein>
    <submittedName>
        <fullName evidence="3">Arsenate reductase ArsC</fullName>
    </submittedName>
</protein>
<gene>
    <name evidence="3" type="ORF">OSH07_21185</name>
</gene>
<dbReference type="PANTHER" id="PTHR43428">
    <property type="entry name" value="ARSENATE REDUCTASE"/>
    <property type="match status" value="1"/>
</dbReference>